<dbReference type="GO" id="GO:0000030">
    <property type="term" value="F:mannosyltransferase activity"/>
    <property type="evidence" value="ECO:0007669"/>
    <property type="project" value="TreeGrafter"/>
</dbReference>
<comment type="subcellular location">
    <subcellularLocation>
        <location evidence="11">Endoplasmic reticulum membrane</location>
        <topology evidence="11">Single-pass membrane protein</topology>
    </subcellularLocation>
    <subcellularLocation>
        <location evidence="1">Endoplasmic reticulum membrane</location>
        <topology evidence="1">Single-pass type III membrane protein</topology>
    </subcellularLocation>
</comment>
<keyword evidence="8 11" id="KW-1133">Transmembrane helix</keyword>
<dbReference type="RefSeq" id="XP_025549159.1">
    <property type="nucleotide sequence ID" value="XM_025699197.1"/>
</dbReference>
<evidence type="ECO:0000313" key="13">
    <source>
        <dbReference type="Proteomes" id="UP000248961"/>
    </source>
</evidence>
<dbReference type="UniPathway" id="UPA00196"/>
<keyword evidence="13" id="KW-1185">Reference proteome</keyword>
<dbReference type="VEuPathDB" id="FungiDB:BO97DRAFT_456956"/>
<dbReference type="Pfam" id="PF08320">
    <property type="entry name" value="PIG-X"/>
    <property type="match status" value="1"/>
</dbReference>
<sequence>PFASRVSPGLHVYFTPRVEGEDTEAVCRVLKGVFGLGLKCLDYEKSFTRSDVTSSPETVWQYYSPLASLDGLVEFFQRKVCGLKDGEGAAAECRRQAAELLAADSVDISYDASSRALVLSGFWSEAPGGEGWTEYIRAPVAGSKDKMEVGFLGAERAVDPEEIKMGGLLGVVGEDDKLKPTLFSFPSRHHALPRDAVFSVSFPSPTGLHPTMAVSMSPAALQRPPASPDATCTLHTYLTLPSYIFGDKYQLGTDDRLFLESHHLVKLQSVTGETDLEAPDWSVSRWGSNWLFEVATPPADRSPEHWNVTIPLHLRYLHPSESGYRSAAVPWPVVFWACTASEEARMQFNPFDRVDLGWEGLFGPQTVFYQVHPAAEQGRLVEEVNVPVLKANGIFSSKTIELGTVVAIVLGSLWVLWKLGTVVWGSGPQKRAENQKKSQ</sequence>
<evidence type="ECO:0000256" key="10">
    <source>
        <dbReference type="ARBA" id="ARBA00023180"/>
    </source>
</evidence>
<evidence type="ECO:0000256" key="4">
    <source>
        <dbReference type="ARBA" id="ARBA00020410"/>
    </source>
</evidence>
<dbReference type="InterPro" id="IPR042322">
    <property type="entry name" value="Pbn1"/>
</dbReference>
<comment type="function">
    <text evidence="11">Required for proper folding and/or the stability of a subset of proteins in the endoplasmic reticulum. Component of glycosylphosphatidylinositol-mannosyltransferase 1 which transfers the first of the 4 mannoses in the GPI-anchor precursors during GPI-anchor biosynthesis. Probably acts by stabilizing the mannosyltransferase GPI14.</text>
</comment>
<evidence type="ECO:0000256" key="11">
    <source>
        <dbReference type="RuleBase" id="RU366056"/>
    </source>
</evidence>
<evidence type="ECO:0000256" key="2">
    <source>
        <dbReference type="ARBA" id="ARBA00004687"/>
    </source>
</evidence>
<comment type="pathway">
    <text evidence="2 11">Glycolipid biosynthesis; glycosylphosphatidylinositol-anchor biosynthesis.</text>
</comment>
<evidence type="ECO:0000256" key="6">
    <source>
        <dbReference type="ARBA" id="ARBA00022692"/>
    </source>
</evidence>
<dbReference type="Proteomes" id="UP000248961">
    <property type="component" value="Unassembled WGS sequence"/>
</dbReference>
<dbReference type="STRING" id="1450537.A0A395HRN8"/>
<keyword evidence="10" id="KW-0325">Glycoprotein</keyword>
<comment type="similarity">
    <text evidence="3 11">Belongs to the PIGX family.</text>
</comment>
<dbReference type="AlphaFoldDB" id="A0A395HRN8"/>
<feature type="non-terminal residue" evidence="12">
    <location>
        <position position="1"/>
    </location>
</feature>
<evidence type="ECO:0000256" key="9">
    <source>
        <dbReference type="ARBA" id="ARBA00023136"/>
    </source>
</evidence>
<dbReference type="PANTHER" id="PTHR28533">
    <property type="entry name" value="PROTEIN PBN1"/>
    <property type="match status" value="1"/>
</dbReference>
<proteinExistence type="inferred from homology"/>
<dbReference type="SMART" id="SM00780">
    <property type="entry name" value="PIG-X"/>
    <property type="match status" value="1"/>
</dbReference>
<keyword evidence="6 11" id="KW-0812">Transmembrane</keyword>
<evidence type="ECO:0000256" key="1">
    <source>
        <dbReference type="ARBA" id="ARBA00004643"/>
    </source>
</evidence>
<dbReference type="GO" id="GO:0005789">
    <property type="term" value="C:endoplasmic reticulum membrane"/>
    <property type="evidence" value="ECO:0007669"/>
    <property type="project" value="UniProtKB-SubCell"/>
</dbReference>
<protein>
    <recommendedName>
        <fullName evidence="4 11">Protein PBN1</fullName>
    </recommendedName>
</protein>
<dbReference type="PANTHER" id="PTHR28533:SF1">
    <property type="entry name" value="PROTEIN PBN1"/>
    <property type="match status" value="1"/>
</dbReference>
<dbReference type="EMBL" id="KZ824298">
    <property type="protein sequence ID" value="RAL10005.1"/>
    <property type="molecule type" value="Genomic_DNA"/>
</dbReference>
<name>A0A395HRN8_ASPHC</name>
<keyword evidence="5 11" id="KW-0337">GPI-anchor biosynthesis</keyword>
<evidence type="ECO:0000256" key="3">
    <source>
        <dbReference type="ARBA" id="ARBA00010345"/>
    </source>
</evidence>
<evidence type="ECO:0000256" key="7">
    <source>
        <dbReference type="ARBA" id="ARBA00022824"/>
    </source>
</evidence>
<evidence type="ECO:0000256" key="8">
    <source>
        <dbReference type="ARBA" id="ARBA00022989"/>
    </source>
</evidence>
<accession>A0A395HRN8</accession>
<dbReference type="InterPro" id="IPR013233">
    <property type="entry name" value="PIG-X/PBN1"/>
</dbReference>
<dbReference type="GO" id="GO:1990529">
    <property type="term" value="C:glycosylphosphatidylinositol-mannosyltransferase I complex"/>
    <property type="evidence" value="ECO:0007669"/>
    <property type="project" value="TreeGrafter"/>
</dbReference>
<feature type="transmembrane region" description="Helical" evidence="11">
    <location>
        <begin position="402"/>
        <end position="427"/>
    </location>
</feature>
<evidence type="ECO:0000256" key="5">
    <source>
        <dbReference type="ARBA" id="ARBA00022502"/>
    </source>
</evidence>
<keyword evidence="7 11" id="KW-0256">Endoplasmic reticulum</keyword>
<gene>
    <name evidence="12" type="ORF">BO97DRAFT_456956</name>
</gene>
<evidence type="ECO:0000313" key="12">
    <source>
        <dbReference type="EMBL" id="RAL10005.1"/>
    </source>
</evidence>
<organism evidence="12 13">
    <name type="scientific">Aspergillus homomorphus (strain CBS 101889)</name>
    <dbReference type="NCBI Taxonomy" id="1450537"/>
    <lineage>
        <taxon>Eukaryota</taxon>
        <taxon>Fungi</taxon>
        <taxon>Dikarya</taxon>
        <taxon>Ascomycota</taxon>
        <taxon>Pezizomycotina</taxon>
        <taxon>Eurotiomycetes</taxon>
        <taxon>Eurotiomycetidae</taxon>
        <taxon>Eurotiales</taxon>
        <taxon>Aspergillaceae</taxon>
        <taxon>Aspergillus</taxon>
        <taxon>Aspergillus subgen. Circumdati</taxon>
    </lineage>
</organism>
<dbReference type="OrthoDB" id="5546453at2759"/>
<dbReference type="GO" id="GO:0006506">
    <property type="term" value="P:GPI anchor biosynthetic process"/>
    <property type="evidence" value="ECO:0007669"/>
    <property type="project" value="UniProtKB-UniPathway"/>
</dbReference>
<dbReference type="GeneID" id="37203486"/>
<reference evidence="12 13" key="1">
    <citation type="submission" date="2018-02" db="EMBL/GenBank/DDBJ databases">
        <title>The genomes of Aspergillus section Nigri reveals drivers in fungal speciation.</title>
        <authorList>
            <consortium name="DOE Joint Genome Institute"/>
            <person name="Vesth T.C."/>
            <person name="Nybo J."/>
            <person name="Theobald S."/>
            <person name="Brandl J."/>
            <person name="Frisvad J.C."/>
            <person name="Nielsen K.F."/>
            <person name="Lyhne E.K."/>
            <person name="Kogle M.E."/>
            <person name="Kuo A."/>
            <person name="Riley R."/>
            <person name="Clum A."/>
            <person name="Nolan M."/>
            <person name="Lipzen A."/>
            <person name="Salamov A."/>
            <person name="Henrissat B."/>
            <person name="Wiebenga A."/>
            <person name="De vries R.P."/>
            <person name="Grigoriev I.V."/>
            <person name="Mortensen U.H."/>
            <person name="Andersen M.R."/>
            <person name="Baker S.E."/>
        </authorList>
    </citation>
    <scope>NUCLEOTIDE SEQUENCE [LARGE SCALE GENOMIC DNA]</scope>
    <source>
        <strain evidence="12 13">CBS 101889</strain>
    </source>
</reference>
<keyword evidence="9 11" id="KW-0472">Membrane</keyword>